<name>A0ABT6WIJ1_9ACTN</name>
<protein>
    <submittedName>
        <fullName evidence="2">Uncharacterized protein</fullName>
    </submittedName>
</protein>
<feature type="region of interest" description="Disordered" evidence="1">
    <location>
        <begin position="1"/>
        <end position="50"/>
    </location>
</feature>
<dbReference type="RefSeq" id="WP_282759757.1">
    <property type="nucleotide sequence ID" value="NZ_JASCTH010000007.1"/>
</dbReference>
<comment type="caution">
    <text evidence="2">The sequence shown here is derived from an EMBL/GenBank/DDBJ whole genome shotgun (WGS) entry which is preliminary data.</text>
</comment>
<sequence>MHDVAKVNTTQPADWAPTAEQRRQAGRNEAYPATGRVPVREDPRALSRPA</sequence>
<proteinExistence type="predicted"/>
<evidence type="ECO:0000313" key="3">
    <source>
        <dbReference type="Proteomes" id="UP001241758"/>
    </source>
</evidence>
<accession>A0ABT6WIJ1</accession>
<evidence type="ECO:0000313" key="2">
    <source>
        <dbReference type="EMBL" id="MDI6099528.1"/>
    </source>
</evidence>
<organism evidence="2 3">
    <name type="scientific">Actinoplanes sandaracinus</name>
    <dbReference type="NCBI Taxonomy" id="3045177"/>
    <lineage>
        <taxon>Bacteria</taxon>
        <taxon>Bacillati</taxon>
        <taxon>Actinomycetota</taxon>
        <taxon>Actinomycetes</taxon>
        <taxon>Micromonosporales</taxon>
        <taxon>Micromonosporaceae</taxon>
        <taxon>Actinoplanes</taxon>
    </lineage>
</organism>
<keyword evidence="3" id="KW-1185">Reference proteome</keyword>
<evidence type="ECO:0000256" key="1">
    <source>
        <dbReference type="SAM" id="MobiDB-lite"/>
    </source>
</evidence>
<dbReference type="EMBL" id="JASCTH010000007">
    <property type="protein sequence ID" value="MDI6099528.1"/>
    <property type="molecule type" value="Genomic_DNA"/>
</dbReference>
<gene>
    <name evidence="2" type="ORF">QLQ12_13070</name>
</gene>
<reference evidence="2 3" key="1">
    <citation type="submission" date="2023-05" db="EMBL/GenBank/DDBJ databases">
        <title>Actinoplanes sp. NEAU-A12 genome sequencing.</title>
        <authorList>
            <person name="Wang Z.-S."/>
        </authorList>
    </citation>
    <scope>NUCLEOTIDE SEQUENCE [LARGE SCALE GENOMIC DNA]</scope>
    <source>
        <strain evidence="2 3">NEAU-A12</strain>
    </source>
</reference>
<dbReference type="Proteomes" id="UP001241758">
    <property type="component" value="Unassembled WGS sequence"/>
</dbReference>
<feature type="compositionally biased region" description="Basic and acidic residues" evidence="1">
    <location>
        <begin position="38"/>
        <end position="50"/>
    </location>
</feature>